<organism evidence="6 7">
    <name type="scientific">Sphaeroforma arctica JP610</name>
    <dbReference type="NCBI Taxonomy" id="667725"/>
    <lineage>
        <taxon>Eukaryota</taxon>
        <taxon>Ichthyosporea</taxon>
        <taxon>Ichthyophonida</taxon>
        <taxon>Sphaeroforma</taxon>
    </lineage>
</organism>
<keyword evidence="7" id="KW-1185">Reference proteome</keyword>
<reference evidence="6 7" key="1">
    <citation type="submission" date="2011-02" db="EMBL/GenBank/DDBJ databases">
        <title>The Genome Sequence of Sphaeroforma arctica JP610.</title>
        <authorList>
            <consortium name="The Broad Institute Genome Sequencing Platform"/>
            <person name="Russ C."/>
            <person name="Cuomo C."/>
            <person name="Young S.K."/>
            <person name="Zeng Q."/>
            <person name="Gargeya S."/>
            <person name="Alvarado L."/>
            <person name="Berlin A."/>
            <person name="Chapman S.B."/>
            <person name="Chen Z."/>
            <person name="Freedman E."/>
            <person name="Gellesch M."/>
            <person name="Goldberg J."/>
            <person name="Griggs A."/>
            <person name="Gujja S."/>
            <person name="Heilman E."/>
            <person name="Heiman D."/>
            <person name="Howarth C."/>
            <person name="Mehta T."/>
            <person name="Neiman D."/>
            <person name="Pearson M."/>
            <person name="Roberts A."/>
            <person name="Saif S."/>
            <person name="Shea T."/>
            <person name="Shenoy N."/>
            <person name="Sisk P."/>
            <person name="Stolte C."/>
            <person name="Sykes S."/>
            <person name="White J."/>
            <person name="Yandava C."/>
            <person name="Burger G."/>
            <person name="Gray M.W."/>
            <person name="Holland P.W.H."/>
            <person name="King N."/>
            <person name="Lang F.B.F."/>
            <person name="Roger A.J."/>
            <person name="Ruiz-Trillo I."/>
            <person name="Haas B."/>
            <person name="Nusbaum C."/>
            <person name="Birren B."/>
        </authorList>
    </citation>
    <scope>NUCLEOTIDE SEQUENCE [LARGE SCALE GENOMIC DNA]</scope>
    <source>
        <strain evidence="6 7">JP610</strain>
    </source>
</reference>
<evidence type="ECO:0000256" key="4">
    <source>
        <dbReference type="ARBA" id="ARBA00023242"/>
    </source>
</evidence>
<evidence type="ECO:0000313" key="7">
    <source>
        <dbReference type="Proteomes" id="UP000054560"/>
    </source>
</evidence>
<dbReference type="OrthoDB" id="329139at2759"/>
<evidence type="ECO:0000256" key="5">
    <source>
        <dbReference type="RuleBase" id="RU004398"/>
    </source>
</evidence>
<dbReference type="AlphaFoldDB" id="A0A0L0GA06"/>
<name>A0A0L0GA06_9EUKA</name>
<comment type="similarity">
    <text evidence="2 5">Belongs to the CGI121/TPRKB family.</text>
</comment>
<dbReference type="Proteomes" id="UP000054560">
    <property type="component" value="Unassembled WGS sequence"/>
</dbReference>
<dbReference type="Pfam" id="PF08617">
    <property type="entry name" value="CGI-121"/>
    <property type="match status" value="1"/>
</dbReference>
<dbReference type="GO" id="GO:0002949">
    <property type="term" value="P:tRNA threonylcarbamoyladenosine modification"/>
    <property type="evidence" value="ECO:0007669"/>
    <property type="project" value="TreeGrafter"/>
</dbReference>
<dbReference type="GO" id="GO:0000408">
    <property type="term" value="C:EKC/KEOPS complex"/>
    <property type="evidence" value="ECO:0007669"/>
    <property type="project" value="TreeGrafter"/>
</dbReference>
<evidence type="ECO:0008006" key="8">
    <source>
        <dbReference type="Google" id="ProtNLM"/>
    </source>
</evidence>
<dbReference type="SUPFAM" id="SSF143870">
    <property type="entry name" value="PF0523-like"/>
    <property type="match status" value="1"/>
</dbReference>
<dbReference type="GO" id="GO:0005634">
    <property type="term" value="C:nucleus"/>
    <property type="evidence" value="ECO:0007669"/>
    <property type="project" value="UniProtKB-SubCell"/>
</dbReference>
<gene>
    <name evidence="6" type="ORF">SARC_02084</name>
</gene>
<evidence type="ECO:0000256" key="1">
    <source>
        <dbReference type="ARBA" id="ARBA00004123"/>
    </source>
</evidence>
<keyword evidence="4 5" id="KW-0539">Nucleus</keyword>
<dbReference type="GeneID" id="25902588"/>
<dbReference type="STRING" id="667725.A0A0L0GA06"/>
<evidence type="ECO:0000313" key="6">
    <source>
        <dbReference type="EMBL" id="KNC85744.1"/>
    </source>
</evidence>
<accession>A0A0L0GA06</accession>
<sequence>MTTETLSLGEAFSDRKLLHVLCVDVQNVDELLEKSKARENNEDDLTFPYALIDARIVVSPLQLYTAATCALQHETAGKLKTRRLHSEIVFCMSPSGNVNDSLIKCGITPDTTAFVLMAVDADEKAYNALLDTIQGRKLVVSAETLVDYAKYDHINSVYKLDKLNATFNGQDAISLQSDQSICNLAGMVVSKIACQDMV</sequence>
<dbReference type="Gene3D" id="3.30.2380.10">
    <property type="entry name" value="CGI121/TPRKB"/>
    <property type="match status" value="1"/>
</dbReference>
<dbReference type="PANTHER" id="PTHR15840:SF10">
    <property type="entry name" value="EKC_KEOPS COMPLEX SUBUNIT TPRKB"/>
    <property type="match status" value="1"/>
</dbReference>
<protein>
    <recommendedName>
        <fullName evidence="8">EKC/KEOPS complex subunit CGI121</fullName>
    </recommendedName>
</protein>
<keyword evidence="3" id="KW-0819">tRNA processing</keyword>
<proteinExistence type="inferred from homology"/>
<dbReference type="eggNOG" id="KOG4066">
    <property type="taxonomic scope" value="Eukaryota"/>
</dbReference>
<dbReference type="RefSeq" id="XP_014159646.1">
    <property type="nucleotide sequence ID" value="XM_014304171.1"/>
</dbReference>
<evidence type="ECO:0000256" key="2">
    <source>
        <dbReference type="ARBA" id="ARBA00005546"/>
    </source>
</evidence>
<comment type="subcellular location">
    <subcellularLocation>
        <location evidence="1">Nucleus</location>
    </subcellularLocation>
</comment>
<dbReference type="PANTHER" id="PTHR15840">
    <property type="entry name" value="CGI-121 FAMILY MEMBER"/>
    <property type="match status" value="1"/>
</dbReference>
<dbReference type="InterPro" id="IPR013926">
    <property type="entry name" value="CGI121/TPRKB"/>
</dbReference>
<dbReference type="InterPro" id="IPR036504">
    <property type="entry name" value="CGI121/TPRKB_sf"/>
</dbReference>
<evidence type="ECO:0000256" key="3">
    <source>
        <dbReference type="ARBA" id="ARBA00022694"/>
    </source>
</evidence>
<dbReference type="GO" id="GO:0005829">
    <property type="term" value="C:cytosol"/>
    <property type="evidence" value="ECO:0007669"/>
    <property type="project" value="TreeGrafter"/>
</dbReference>
<dbReference type="EMBL" id="KQ241686">
    <property type="protein sequence ID" value="KNC85744.1"/>
    <property type="molecule type" value="Genomic_DNA"/>
</dbReference>